<dbReference type="InterPro" id="IPR045851">
    <property type="entry name" value="AMP-bd_C_sf"/>
</dbReference>
<name>A0ABQ3YJM5_9ACTN</name>
<feature type="domain" description="AMP-binding enzyme C-terminal" evidence="2">
    <location>
        <begin position="412"/>
        <end position="481"/>
    </location>
</feature>
<dbReference type="Pfam" id="PF13193">
    <property type="entry name" value="AMP-binding_C"/>
    <property type="match status" value="1"/>
</dbReference>
<organism evidence="3 4">
    <name type="scientific">Paractinoplanes deccanensis</name>
    <dbReference type="NCBI Taxonomy" id="113561"/>
    <lineage>
        <taxon>Bacteria</taxon>
        <taxon>Bacillati</taxon>
        <taxon>Actinomycetota</taxon>
        <taxon>Actinomycetes</taxon>
        <taxon>Micromonosporales</taxon>
        <taxon>Micromonosporaceae</taxon>
        <taxon>Paractinoplanes</taxon>
    </lineage>
</organism>
<reference evidence="3 4" key="1">
    <citation type="submission" date="2021-01" db="EMBL/GenBank/DDBJ databases">
        <title>Whole genome shotgun sequence of Actinoplanes deccanensis NBRC 13994.</title>
        <authorList>
            <person name="Komaki H."/>
            <person name="Tamura T."/>
        </authorList>
    </citation>
    <scope>NUCLEOTIDE SEQUENCE [LARGE SCALE GENOMIC DNA]</scope>
    <source>
        <strain evidence="3 4">NBRC 13994</strain>
    </source>
</reference>
<dbReference type="InterPro" id="IPR025110">
    <property type="entry name" value="AMP-bd_C"/>
</dbReference>
<evidence type="ECO:0000313" key="4">
    <source>
        <dbReference type="Proteomes" id="UP000609879"/>
    </source>
</evidence>
<dbReference type="Proteomes" id="UP000609879">
    <property type="component" value="Unassembled WGS sequence"/>
</dbReference>
<dbReference type="RefSeq" id="WP_203777286.1">
    <property type="nucleotide sequence ID" value="NZ_BAAABO010000010.1"/>
</dbReference>
<dbReference type="PANTHER" id="PTHR43767:SF10">
    <property type="entry name" value="SURFACTIN SYNTHASE SUBUNIT 1"/>
    <property type="match status" value="1"/>
</dbReference>
<sequence length="495" mass="52675">MISTPPTVHGLLDEATAEAPGRTALVTDDISWTYGELADRTRRTAAWLRERGVGRGDRVLLLAPNSAELVCACYAISRAGGVFVVVNNDTKAFQLRHIIANAEPALILTDRVQRIPSEAEVPCATLSEAAAAGGGEPPAWPGISSDPACLIYTSGSTAAPKGVVSPHRTLRFAVDAIAGRLGLRADDRIGCLLPLSFDYGLYQVFLAARARATLVLGDPAQVGPGLTGRLERAGVTVLPLVPSLASALLRLGRRAGTGTLPRLRAVTNTGARLAPETIDELRAAFPGVAVYAMFGLTECKRVAILDPAELDRRRGSVGRPLTDTECLVVDEQGRPLPAGETGELVVRGPHVMAGYWRAPEQTARRFRPWGPAAETALFTGDLCALDEDGYLYFRGRFDDVYKSRGHRVSTLEVEAAALDIPGVAEAAVVPPDGDSDGARIFVTGTANAATVLAGLRERLEAAKVPDGVRVLEQLPLNTNRKVDRHQLRALDEAAR</sequence>
<dbReference type="Pfam" id="PF00501">
    <property type="entry name" value="AMP-binding"/>
    <property type="match status" value="1"/>
</dbReference>
<dbReference type="EMBL" id="BOMI01000188">
    <property type="protein sequence ID" value="GID80202.1"/>
    <property type="molecule type" value="Genomic_DNA"/>
</dbReference>
<dbReference type="InterPro" id="IPR050237">
    <property type="entry name" value="ATP-dep_AMP-bd_enzyme"/>
</dbReference>
<gene>
    <name evidence="3" type="ORF">Ade02nite_88430</name>
</gene>
<dbReference type="GO" id="GO:0016874">
    <property type="term" value="F:ligase activity"/>
    <property type="evidence" value="ECO:0007669"/>
    <property type="project" value="UniProtKB-KW"/>
</dbReference>
<keyword evidence="4" id="KW-1185">Reference proteome</keyword>
<accession>A0ABQ3YJM5</accession>
<evidence type="ECO:0000259" key="2">
    <source>
        <dbReference type="Pfam" id="PF13193"/>
    </source>
</evidence>
<protein>
    <submittedName>
        <fullName evidence="3">Long-chain-fatty-acid--CoA ligase</fullName>
    </submittedName>
</protein>
<dbReference type="SUPFAM" id="SSF56801">
    <property type="entry name" value="Acetyl-CoA synthetase-like"/>
    <property type="match status" value="1"/>
</dbReference>
<proteinExistence type="predicted"/>
<evidence type="ECO:0000313" key="3">
    <source>
        <dbReference type="EMBL" id="GID80202.1"/>
    </source>
</evidence>
<dbReference type="PANTHER" id="PTHR43767">
    <property type="entry name" value="LONG-CHAIN-FATTY-ACID--COA LIGASE"/>
    <property type="match status" value="1"/>
</dbReference>
<dbReference type="Gene3D" id="3.40.50.12780">
    <property type="entry name" value="N-terminal domain of ligase-like"/>
    <property type="match status" value="1"/>
</dbReference>
<comment type="caution">
    <text evidence="3">The sequence shown here is derived from an EMBL/GenBank/DDBJ whole genome shotgun (WGS) entry which is preliminary data.</text>
</comment>
<keyword evidence="3" id="KW-0436">Ligase</keyword>
<evidence type="ECO:0000259" key="1">
    <source>
        <dbReference type="Pfam" id="PF00501"/>
    </source>
</evidence>
<dbReference type="InterPro" id="IPR000873">
    <property type="entry name" value="AMP-dep_synth/lig_dom"/>
</dbReference>
<dbReference type="Gene3D" id="3.30.300.30">
    <property type="match status" value="1"/>
</dbReference>
<feature type="domain" description="AMP-dependent synthetase/ligase" evidence="1">
    <location>
        <begin position="13"/>
        <end position="356"/>
    </location>
</feature>
<dbReference type="InterPro" id="IPR042099">
    <property type="entry name" value="ANL_N_sf"/>
</dbReference>